<organism evidence="4">
    <name type="scientific">uncultured Caudovirales phage</name>
    <dbReference type="NCBI Taxonomy" id="2100421"/>
    <lineage>
        <taxon>Viruses</taxon>
        <taxon>Duplodnaviria</taxon>
        <taxon>Heunggongvirae</taxon>
        <taxon>Uroviricota</taxon>
        <taxon>Caudoviricetes</taxon>
        <taxon>Peduoviridae</taxon>
        <taxon>Maltschvirus</taxon>
        <taxon>Maltschvirus maltsch</taxon>
    </lineage>
</organism>
<dbReference type="PANTHER" id="PTHR39184:SF1">
    <property type="entry name" value="PBSX PHAGE TERMINASE LARGE SUBUNIT"/>
    <property type="match status" value="1"/>
</dbReference>
<feature type="domain" description="Phage terminase large subunit N-terminal" evidence="2">
    <location>
        <begin position="29"/>
        <end position="218"/>
    </location>
</feature>
<dbReference type="Gene3D" id="3.40.50.300">
    <property type="entry name" value="P-loop containing nucleotide triphosphate hydrolases"/>
    <property type="match status" value="1"/>
</dbReference>
<dbReference type="InterPro" id="IPR035412">
    <property type="entry name" value="Terminase_L_N"/>
</dbReference>
<evidence type="ECO:0000259" key="2">
    <source>
        <dbReference type="Pfam" id="PF04466"/>
    </source>
</evidence>
<dbReference type="InterPro" id="IPR006437">
    <property type="entry name" value="Phage_terminase_lsu"/>
</dbReference>
<protein>
    <submittedName>
        <fullName evidence="4">XtmB Phage terminase large subunit</fullName>
    </submittedName>
</protein>
<evidence type="ECO:0000313" key="4">
    <source>
        <dbReference type="EMBL" id="CAB4152992.1"/>
    </source>
</evidence>
<sequence>MDSESESEGLEIPEWAEEFIPSVSPGIEFFVPYGGRGGAKSEAIGAIDLSVGMIKPVKVICLREFQNSISESVHSLLEAKINSDKKAKAFYTVRENYIEGKNGTLFHFKGIRKNINNLRSLHGYDIAWVEEAEGVPQSSWDVFLPSMRKAGCIFQIVFNPESENSATYQGFVKNPRERSLIKKVSWRDNPWFPDNLRRQKDHAFRVDPEMAMFIWEGEFNTKSEAQVLQGKWRVEGFEVPPNPGALGWDGPYFGADWGYSQDPSAACELWIKNGSLYCRREAYKVGVELDHLPGFLMGIPGFEAHTSRGDAARPDIISLLNRNGFPRLQGAPKWPGSVQAGVQRLRAFDSIVIHPDCPNAMHEAKTWRYKQNDAGDVLTDLVSGNDHYWDAARYALQPLIKSGASGSPMQTKPRNYVSRGGSWMG</sequence>
<dbReference type="InterPro" id="IPR027417">
    <property type="entry name" value="P-loop_NTPase"/>
</dbReference>
<dbReference type="PANTHER" id="PTHR39184">
    <property type="match status" value="1"/>
</dbReference>
<dbReference type="EMBL" id="LR796591">
    <property type="protein sequence ID" value="CAB4152992.1"/>
    <property type="molecule type" value="Genomic_DNA"/>
</dbReference>
<dbReference type="InterPro" id="IPR035413">
    <property type="entry name" value="Terminase_L_C"/>
</dbReference>
<evidence type="ECO:0000259" key="3">
    <source>
        <dbReference type="Pfam" id="PF17288"/>
    </source>
</evidence>
<feature type="domain" description="Phage terminase large subunit C-terminal" evidence="3">
    <location>
        <begin position="256"/>
        <end position="397"/>
    </location>
</feature>
<name>A0A6J5N2S8_9CAUD</name>
<dbReference type="Gene3D" id="3.30.420.280">
    <property type="match status" value="1"/>
</dbReference>
<evidence type="ECO:0000256" key="1">
    <source>
        <dbReference type="SAM" id="MobiDB-lite"/>
    </source>
</evidence>
<dbReference type="Pfam" id="PF04466">
    <property type="entry name" value="Terminase_3"/>
    <property type="match status" value="1"/>
</dbReference>
<dbReference type="InterPro" id="IPR052380">
    <property type="entry name" value="Viral_DNA_packaging_terminase"/>
</dbReference>
<reference evidence="4" key="1">
    <citation type="submission" date="2020-04" db="EMBL/GenBank/DDBJ databases">
        <authorList>
            <person name="Chiriac C."/>
            <person name="Salcher M."/>
            <person name="Ghai R."/>
            <person name="Kavagutti S V."/>
        </authorList>
    </citation>
    <scope>NUCLEOTIDE SEQUENCE</scope>
</reference>
<dbReference type="NCBIfam" id="TIGR01547">
    <property type="entry name" value="phage_term_2"/>
    <property type="match status" value="1"/>
</dbReference>
<accession>A0A6J5N2S8</accession>
<gene>
    <name evidence="4" type="ORF">UFOVP602_34</name>
</gene>
<proteinExistence type="predicted"/>
<dbReference type="Pfam" id="PF17288">
    <property type="entry name" value="Terminase_3C"/>
    <property type="match status" value="1"/>
</dbReference>
<feature type="region of interest" description="Disordered" evidence="1">
    <location>
        <begin position="405"/>
        <end position="425"/>
    </location>
</feature>